<organism evidence="1 2">
    <name type="scientific">Swingsia samuiensis</name>
    <dbReference type="NCBI Taxonomy" id="1293412"/>
    <lineage>
        <taxon>Bacteria</taxon>
        <taxon>Pseudomonadati</taxon>
        <taxon>Pseudomonadota</taxon>
        <taxon>Alphaproteobacteria</taxon>
        <taxon>Acetobacterales</taxon>
        <taxon>Acetobacteraceae</taxon>
        <taxon>Swingsia</taxon>
    </lineage>
</organism>
<dbReference type="EMBL" id="CP038141">
    <property type="protein sequence ID" value="QDH16253.1"/>
    <property type="molecule type" value="Genomic_DNA"/>
</dbReference>
<gene>
    <name evidence="1" type="ORF">E3D00_00690</name>
</gene>
<keyword evidence="2" id="KW-1185">Reference proteome</keyword>
<protein>
    <submittedName>
        <fullName evidence="1">Uncharacterized protein</fullName>
    </submittedName>
</protein>
<accession>A0A4Y6UFC7</accession>
<proteinExistence type="predicted"/>
<name>A0A4Y6UFC7_9PROT</name>
<evidence type="ECO:0000313" key="1">
    <source>
        <dbReference type="EMBL" id="QDH16253.1"/>
    </source>
</evidence>
<dbReference type="AlphaFoldDB" id="A0A4Y6UFC7"/>
<dbReference type="RefSeq" id="WP_141459038.1">
    <property type="nucleotide sequence ID" value="NZ_CP038141.1"/>
</dbReference>
<sequence length="96" mass="11052">MLVDSLGPQNKRTLARTLYIEHRLPNLGIPQEAIWIRTTGNTTIPEYMGIINVTFPLEGTSCSADQRRVEAEWIVKYCKDLNKEECKEWVEDLGNE</sequence>
<reference evidence="1 2" key="1">
    <citation type="submission" date="2019-03" db="EMBL/GenBank/DDBJ databases">
        <title>The complete genome sequence of Swingsia samuiensis NBRC107927(T).</title>
        <authorList>
            <person name="Chua K.-O."/>
            <person name="Chan K.-G."/>
            <person name="See-Too W.-S."/>
        </authorList>
    </citation>
    <scope>NUCLEOTIDE SEQUENCE [LARGE SCALE GENOMIC DNA]</scope>
    <source>
        <strain evidence="1 2">AH83</strain>
    </source>
</reference>
<dbReference type="Proteomes" id="UP000316313">
    <property type="component" value="Chromosome"/>
</dbReference>
<dbReference type="KEGG" id="ssam:E3D00_00690"/>
<evidence type="ECO:0000313" key="2">
    <source>
        <dbReference type="Proteomes" id="UP000316313"/>
    </source>
</evidence>